<evidence type="ECO:0000313" key="3">
    <source>
        <dbReference type="EMBL" id="MSC33120.1"/>
    </source>
</evidence>
<evidence type="ECO:0000313" key="2">
    <source>
        <dbReference type="EMBL" id="MSA89442.1"/>
    </source>
</evidence>
<name>A0A6N7S6X5_9FIRM</name>
<accession>A0A6N7S6X5</accession>
<dbReference type="PROSITE" id="PS51257">
    <property type="entry name" value="PROKAR_LIPOPROTEIN"/>
    <property type="match status" value="1"/>
</dbReference>
<keyword evidence="1" id="KW-0732">Signal</keyword>
<proteinExistence type="predicted"/>
<dbReference type="UniPathway" id="UPA00079"/>
<dbReference type="AlphaFoldDB" id="A0A6N7S6X5"/>
<evidence type="ECO:0000313" key="5">
    <source>
        <dbReference type="Proteomes" id="UP000480929"/>
    </source>
</evidence>
<dbReference type="OrthoDB" id="9814375at2"/>
<reference evidence="4 5" key="1">
    <citation type="journal article" date="2019" name="Nat. Med.">
        <title>A library of human gut bacterial isolates paired with longitudinal multiomics data enables mechanistic microbiome research.</title>
        <authorList>
            <person name="Poyet M."/>
            <person name="Groussin M."/>
            <person name="Gibbons S.M."/>
            <person name="Avila-Pacheco J."/>
            <person name="Jiang X."/>
            <person name="Kearney S.M."/>
            <person name="Perrotta A.R."/>
            <person name="Berdy B."/>
            <person name="Zhao S."/>
            <person name="Lieberman T.D."/>
            <person name="Swanson P.K."/>
            <person name="Smith M."/>
            <person name="Roesemann S."/>
            <person name="Alexander J.E."/>
            <person name="Rich S.A."/>
            <person name="Livny J."/>
            <person name="Vlamakis H."/>
            <person name="Clish C."/>
            <person name="Bullock K."/>
            <person name="Deik A."/>
            <person name="Scott J."/>
            <person name="Pierce K.A."/>
            <person name="Xavier R.J."/>
            <person name="Alm E.J."/>
        </authorList>
    </citation>
    <scope>NUCLEOTIDE SEQUENCE [LARGE SCALE GENOMIC DNA]</scope>
    <source>
        <strain evidence="2 4">BIOML-A4</strain>
        <strain evidence="3 5">BIOML-A5</strain>
    </source>
</reference>
<dbReference type="GO" id="GO:0009234">
    <property type="term" value="P:menaquinone biosynthetic process"/>
    <property type="evidence" value="ECO:0007669"/>
    <property type="project" value="UniProtKB-UniPathway"/>
</dbReference>
<feature type="chain" id="PRO_5039586329" description="ABC transporter substrate-binding protein" evidence="1">
    <location>
        <begin position="20"/>
        <end position="320"/>
    </location>
</feature>
<sequence>MKKWLCLLSVLLLAAGCAANPKAPETTPEATPEPTAQAESVTLSILGPTGAPALALIAPVKNGHDVTFVDGTDVLQAAFVNPNPEYDILVAPSNLGAKLAANGKTTYRMESVITWGNLYLVGAEESALEKDGVFAAFGEGAVPGKVLETVLEKHPVTPEITWYASVAEVQGAVLAGKADVALMAEPAATATMAKAKENGQELKIILDLQEQWKAVTGTQGYPQAALFVRQDLPQERQAAVEALLQSIEDYLNQAQQDPSIVEQDIETIGAQTLGVPSGAVIAKTWPRMNLRLAAAEDVKPELTSFLNLFEVTDIESILAH</sequence>
<keyword evidence="5" id="KW-1185">Reference proteome</keyword>
<dbReference type="Proteomes" id="UP000480929">
    <property type="component" value="Unassembled WGS sequence"/>
</dbReference>
<dbReference type="EMBL" id="WKPI01000012">
    <property type="protein sequence ID" value="MSC33120.1"/>
    <property type="molecule type" value="Genomic_DNA"/>
</dbReference>
<evidence type="ECO:0008006" key="6">
    <source>
        <dbReference type="Google" id="ProtNLM"/>
    </source>
</evidence>
<dbReference type="RefSeq" id="WP_154238723.1">
    <property type="nucleotide sequence ID" value="NZ_CALJPI010000236.1"/>
</dbReference>
<dbReference type="Gene3D" id="3.40.190.10">
    <property type="entry name" value="Periplasmic binding protein-like II"/>
    <property type="match status" value="2"/>
</dbReference>
<comment type="caution">
    <text evidence="2">The sequence shown here is derived from an EMBL/GenBank/DDBJ whole genome shotgun (WGS) entry which is preliminary data.</text>
</comment>
<protein>
    <recommendedName>
        <fullName evidence="6">ABC transporter substrate-binding protein</fullName>
    </recommendedName>
</protein>
<evidence type="ECO:0000256" key="1">
    <source>
        <dbReference type="SAM" id="SignalP"/>
    </source>
</evidence>
<evidence type="ECO:0000313" key="4">
    <source>
        <dbReference type="Proteomes" id="UP000433575"/>
    </source>
</evidence>
<organism evidence="2 4">
    <name type="scientific">Holdemania massiliensis</name>
    <dbReference type="NCBI Taxonomy" id="1468449"/>
    <lineage>
        <taxon>Bacteria</taxon>
        <taxon>Bacillati</taxon>
        <taxon>Bacillota</taxon>
        <taxon>Erysipelotrichia</taxon>
        <taxon>Erysipelotrichales</taxon>
        <taxon>Erysipelotrichaceae</taxon>
        <taxon>Holdemania</taxon>
    </lineage>
</organism>
<dbReference type="EMBL" id="WKPJ01000011">
    <property type="protein sequence ID" value="MSA89442.1"/>
    <property type="molecule type" value="Genomic_DNA"/>
</dbReference>
<gene>
    <name evidence="3" type="ORF">GKD88_08290</name>
    <name evidence="2" type="ORF">GKE08_08885</name>
</gene>
<dbReference type="Proteomes" id="UP000433575">
    <property type="component" value="Unassembled WGS sequence"/>
</dbReference>
<dbReference type="SUPFAM" id="SSF53850">
    <property type="entry name" value="Periplasmic binding protein-like II"/>
    <property type="match status" value="1"/>
</dbReference>
<feature type="signal peptide" evidence="1">
    <location>
        <begin position="1"/>
        <end position="19"/>
    </location>
</feature>